<dbReference type="GO" id="GO:0016787">
    <property type="term" value="F:hydrolase activity"/>
    <property type="evidence" value="ECO:0007669"/>
    <property type="project" value="UniProtKB-KW"/>
</dbReference>
<dbReference type="InterPro" id="IPR000330">
    <property type="entry name" value="SNF2_N"/>
</dbReference>
<dbReference type="PROSITE" id="PS00690">
    <property type="entry name" value="DEAH_ATP_HELICASE"/>
    <property type="match status" value="1"/>
</dbReference>
<feature type="domain" description="Helicase ATP-binding" evidence="4">
    <location>
        <begin position="22"/>
        <end position="232"/>
    </location>
</feature>
<organism evidence="5 6">
    <name type="scientific">Penicillium angulare</name>
    <dbReference type="NCBI Taxonomy" id="116970"/>
    <lineage>
        <taxon>Eukaryota</taxon>
        <taxon>Fungi</taxon>
        <taxon>Dikarya</taxon>
        <taxon>Ascomycota</taxon>
        <taxon>Pezizomycotina</taxon>
        <taxon>Eurotiomycetes</taxon>
        <taxon>Eurotiomycetidae</taxon>
        <taxon>Eurotiales</taxon>
        <taxon>Aspergillaceae</taxon>
        <taxon>Penicillium</taxon>
    </lineage>
</organism>
<dbReference type="EMBL" id="JAPQKH010000003">
    <property type="protein sequence ID" value="KAJ5106182.1"/>
    <property type="molecule type" value="Genomic_DNA"/>
</dbReference>
<gene>
    <name evidence="5" type="ORF">N7456_002857</name>
</gene>
<keyword evidence="5" id="KW-0347">Helicase</keyword>
<evidence type="ECO:0000256" key="1">
    <source>
        <dbReference type="ARBA" id="ARBA00022741"/>
    </source>
</evidence>
<dbReference type="OrthoDB" id="3801254at2759"/>
<dbReference type="GO" id="GO:0005524">
    <property type="term" value="F:ATP binding"/>
    <property type="evidence" value="ECO:0007669"/>
    <property type="project" value="InterPro"/>
</dbReference>
<protein>
    <submittedName>
        <fullName evidence="5">Helicase C-terminal</fullName>
    </submittedName>
</protein>
<sequence length="334" mass="38252">MVIAKRQAQYVQQRSVSSRREETGFGKAKESLLPLLLYCVVAKPTSPNVLLVPGTLIDPWLGELENWPFFETILSYDQRGVQRHVTISRSQMFRNKRGEFLKIPPTLSYIFENKFSRARRLIIISTYDTHWKRTSETEVEIIPGVRHKPPKFENGKELWIKPPVKKEVYTTDYDDVFGVLVVDEAHRVKNRHTRVWQVLNMQHYDKVILLTPTPIFNSIHDLVGLLGLLSRRVLLELDDARENDAALAKNTENIIGATNEGVEETIKILREIPESDLSKAIFLRPVWVRDIVAAKTDTHVGVSRFIGLLLDLVFIQRSQASILPAVRGSPITLQ</sequence>
<evidence type="ECO:0000259" key="4">
    <source>
        <dbReference type="PROSITE" id="PS51192"/>
    </source>
</evidence>
<dbReference type="InterPro" id="IPR038718">
    <property type="entry name" value="SNF2-like_sf"/>
</dbReference>
<evidence type="ECO:0000313" key="6">
    <source>
        <dbReference type="Proteomes" id="UP001149165"/>
    </source>
</evidence>
<dbReference type="InterPro" id="IPR002464">
    <property type="entry name" value="DNA/RNA_helicase_DEAH_CS"/>
</dbReference>
<dbReference type="AlphaFoldDB" id="A0A9W9FTR2"/>
<dbReference type="PROSITE" id="PS51192">
    <property type="entry name" value="HELICASE_ATP_BIND_1"/>
    <property type="match status" value="1"/>
</dbReference>
<dbReference type="InterPro" id="IPR027417">
    <property type="entry name" value="P-loop_NTPase"/>
</dbReference>
<dbReference type="GO" id="GO:0004386">
    <property type="term" value="F:helicase activity"/>
    <property type="evidence" value="ECO:0007669"/>
    <property type="project" value="UniProtKB-KW"/>
</dbReference>
<dbReference type="InterPro" id="IPR014001">
    <property type="entry name" value="Helicase_ATP-bd"/>
</dbReference>
<dbReference type="Gene3D" id="3.40.50.10810">
    <property type="entry name" value="Tandem AAA-ATPase domain"/>
    <property type="match status" value="1"/>
</dbReference>
<reference evidence="5" key="1">
    <citation type="submission" date="2022-11" db="EMBL/GenBank/DDBJ databases">
        <authorList>
            <person name="Petersen C."/>
        </authorList>
    </citation>
    <scope>NUCLEOTIDE SEQUENCE</scope>
    <source>
        <strain evidence="5">IBT 30069</strain>
    </source>
</reference>
<dbReference type="Proteomes" id="UP001149165">
    <property type="component" value="Unassembled WGS sequence"/>
</dbReference>
<keyword evidence="2" id="KW-0378">Hydrolase</keyword>
<dbReference type="Pfam" id="PF00176">
    <property type="entry name" value="SNF2-rel_dom"/>
    <property type="match status" value="1"/>
</dbReference>
<comment type="caution">
    <text evidence="5">The sequence shown here is derived from an EMBL/GenBank/DDBJ whole genome shotgun (WGS) entry which is preliminary data.</text>
</comment>
<evidence type="ECO:0000256" key="2">
    <source>
        <dbReference type="ARBA" id="ARBA00022801"/>
    </source>
</evidence>
<proteinExistence type="predicted"/>
<evidence type="ECO:0000256" key="3">
    <source>
        <dbReference type="ARBA" id="ARBA00022840"/>
    </source>
</evidence>
<dbReference type="SUPFAM" id="SSF52540">
    <property type="entry name" value="P-loop containing nucleoside triphosphate hydrolases"/>
    <property type="match status" value="1"/>
</dbReference>
<reference evidence="5" key="2">
    <citation type="journal article" date="2023" name="IMA Fungus">
        <title>Comparative genomic study of the Penicillium genus elucidates a diverse pangenome and 15 lateral gene transfer events.</title>
        <authorList>
            <person name="Petersen C."/>
            <person name="Sorensen T."/>
            <person name="Nielsen M.R."/>
            <person name="Sondergaard T.E."/>
            <person name="Sorensen J.L."/>
            <person name="Fitzpatrick D.A."/>
            <person name="Frisvad J.C."/>
            <person name="Nielsen K.L."/>
        </authorList>
    </citation>
    <scope>NUCLEOTIDE SEQUENCE</scope>
    <source>
        <strain evidence="5">IBT 30069</strain>
    </source>
</reference>
<keyword evidence="1" id="KW-0547">Nucleotide-binding</keyword>
<keyword evidence="6" id="KW-1185">Reference proteome</keyword>
<evidence type="ECO:0000313" key="5">
    <source>
        <dbReference type="EMBL" id="KAJ5106182.1"/>
    </source>
</evidence>
<name>A0A9W9FTR2_9EURO</name>
<keyword evidence="3" id="KW-0067">ATP-binding</keyword>
<accession>A0A9W9FTR2</accession>